<keyword evidence="3" id="KW-1185">Reference proteome</keyword>
<protein>
    <submittedName>
        <fullName evidence="2">Uncharacterized protein</fullName>
    </submittedName>
</protein>
<dbReference type="AlphaFoldDB" id="A0AA88AKS6"/>
<dbReference type="InterPro" id="IPR008581">
    <property type="entry name" value="DUF863_pln"/>
</dbReference>
<feature type="region of interest" description="Disordered" evidence="1">
    <location>
        <begin position="665"/>
        <end position="697"/>
    </location>
</feature>
<dbReference type="Pfam" id="PF05904">
    <property type="entry name" value="DUF863"/>
    <property type="match status" value="2"/>
</dbReference>
<name>A0AA88AKS6_FICCA</name>
<feature type="region of interest" description="Disordered" evidence="1">
    <location>
        <begin position="384"/>
        <end position="435"/>
    </location>
</feature>
<evidence type="ECO:0000313" key="3">
    <source>
        <dbReference type="Proteomes" id="UP001187192"/>
    </source>
</evidence>
<dbReference type="Proteomes" id="UP001187192">
    <property type="component" value="Unassembled WGS sequence"/>
</dbReference>
<feature type="compositionally biased region" description="Basic and acidic residues" evidence="1">
    <location>
        <begin position="677"/>
        <end position="688"/>
    </location>
</feature>
<accession>A0AA88AKS6</accession>
<feature type="compositionally biased region" description="Polar residues" evidence="1">
    <location>
        <begin position="386"/>
        <end position="396"/>
    </location>
</feature>
<dbReference type="EMBL" id="BTGU01000050">
    <property type="protein sequence ID" value="GMN54230.1"/>
    <property type="molecule type" value="Genomic_DNA"/>
</dbReference>
<feature type="compositionally biased region" description="Low complexity" evidence="1">
    <location>
        <begin position="414"/>
        <end position="429"/>
    </location>
</feature>
<proteinExistence type="predicted"/>
<dbReference type="PANTHER" id="PTHR33167:SF18">
    <property type="entry name" value="GB|AAF67766.1"/>
    <property type="match status" value="1"/>
</dbReference>
<gene>
    <name evidence="2" type="ORF">TIFTF001_023357</name>
</gene>
<evidence type="ECO:0000313" key="2">
    <source>
        <dbReference type="EMBL" id="GMN54230.1"/>
    </source>
</evidence>
<comment type="caution">
    <text evidence="2">The sequence shown here is derived from an EMBL/GenBank/DDBJ whole genome shotgun (WGS) entry which is preliminary data.</text>
</comment>
<dbReference type="PANTHER" id="PTHR33167">
    <property type="entry name" value="TRANSCRIPTION FACTOR, PUTATIVE (DUF863)-RELATED"/>
    <property type="match status" value="1"/>
</dbReference>
<organism evidence="2 3">
    <name type="scientific">Ficus carica</name>
    <name type="common">Common fig</name>
    <dbReference type="NCBI Taxonomy" id="3494"/>
    <lineage>
        <taxon>Eukaryota</taxon>
        <taxon>Viridiplantae</taxon>
        <taxon>Streptophyta</taxon>
        <taxon>Embryophyta</taxon>
        <taxon>Tracheophyta</taxon>
        <taxon>Spermatophyta</taxon>
        <taxon>Magnoliopsida</taxon>
        <taxon>eudicotyledons</taxon>
        <taxon>Gunneridae</taxon>
        <taxon>Pentapetalae</taxon>
        <taxon>rosids</taxon>
        <taxon>fabids</taxon>
        <taxon>Rosales</taxon>
        <taxon>Moraceae</taxon>
        <taxon>Ficeae</taxon>
        <taxon>Ficus</taxon>
    </lineage>
</organism>
<feature type="compositionally biased region" description="Basic residues" evidence="1">
    <location>
        <begin position="826"/>
        <end position="835"/>
    </location>
</feature>
<feature type="region of interest" description="Disordered" evidence="1">
    <location>
        <begin position="809"/>
        <end position="841"/>
    </location>
</feature>
<sequence>MLELLEMAANMQCNDDFPGNYAPRNVSLDASGSTLPSNCHDKIYESGHYYNGFLSSDSLFAHNKEVLKQTILKHETVFRDQIQELHRIYRKQRELMDGIRKNDLSKHYPRFEASLSNTPFFQTSSKYDPKAFQVPPGFHLINPGGSQVLTPSSSVQGKDVRVCHLYPTESKACPRDFQLSESKCKIFGKDLQLPADKYIESEDKDRLDGEKVSEVFVVSSNSEKRSPQLVRASNVKSFFGSNVSNSVFLGSIETPRSTFEKQKWSADLNEPGKLKEKAASFSNGFMGPSSHSKLQFCDPPEKAKLGFQNALEASIQIAPRRPDIEVSTNFLQSEMERKQEQPSYHAKAGKLGSNLNYFLQGFDVEKSSLFPKLSSKDLEQLYRSPTFHQGNQSSSIERPVYDLESSRRNSTPLSDSHFGSHASFHGSTSNDHSSWTNMTNSGQSPVAVQILPCEYGRNPIAVQALPCFNAAVQLGNSYKLAIGKPELGGSSNLLANNHGMNFPSSNDVNLNSKPPSCSSEFAISLGVQTTNGAEKHENSAGGLTWLREKPLHNGKGDNGHGNLTRVEPVSSEAYSAGIRDVEPKKVDNLNKTCQNPTKDVKSKGRDSVIDLNLVCDLESETEIELTADKCVVDTGVKGKHLGFGCLIDLNSSINEAEFTQKPSLTAEIDLDAPASPENKESSPPRGESDGNQAETPVLLSGQDDADQQDELVKIAADAIVTMSSSKMLSSLKKTTFKHLEVSLPDSLHWFADIVSSEASNPVSELGQVSTGKNYHNDCEELLPDGMDYFEAMTLNLTETKLEECCYKSNASKEEETGTSSSPSQPRKGRTRRGGRQRKDFQTEILPSLASLSRYEVTEDLQTIGGLMEAAGAHWETGSTRYAARNGYSRGRKRSSVAVSSGVGCSVESMLKQLSSSDVKAGKEERSVICWGKVTRRRRGQRCPVRVGNQQLILSQV</sequence>
<evidence type="ECO:0000256" key="1">
    <source>
        <dbReference type="SAM" id="MobiDB-lite"/>
    </source>
</evidence>
<reference evidence="2" key="1">
    <citation type="submission" date="2023-07" db="EMBL/GenBank/DDBJ databases">
        <title>draft genome sequence of fig (Ficus carica).</title>
        <authorList>
            <person name="Takahashi T."/>
            <person name="Nishimura K."/>
        </authorList>
    </citation>
    <scope>NUCLEOTIDE SEQUENCE</scope>
</reference>